<evidence type="ECO:0000313" key="2">
    <source>
        <dbReference type="Proteomes" id="UP001281614"/>
    </source>
</evidence>
<reference evidence="1" key="1">
    <citation type="submission" date="2023-02" db="EMBL/GenBank/DDBJ databases">
        <title>Colletotrichum kahawae CIFC_Que2 genome sequencing and assembly.</title>
        <authorList>
            <person name="Baroncelli R."/>
        </authorList>
    </citation>
    <scope>NUCLEOTIDE SEQUENCE</scope>
    <source>
        <strain evidence="1">CIFC_Que2</strain>
    </source>
</reference>
<keyword evidence="2" id="KW-1185">Reference proteome</keyword>
<accession>A0AAE0DAH4</accession>
<dbReference type="EMBL" id="VYYT01000067">
    <property type="protein sequence ID" value="KAK2772567.1"/>
    <property type="molecule type" value="Genomic_DNA"/>
</dbReference>
<organism evidence="1 2">
    <name type="scientific">Colletotrichum kahawae</name>
    <name type="common">Coffee berry disease fungus</name>
    <dbReference type="NCBI Taxonomy" id="34407"/>
    <lineage>
        <taxon>Eukaryota</taxon>
        <taxon>Fungi</taxon>
        <taxon>Dikarya</taxon>
        <taxon>Ascomycota</taxon>
        <taxon>Pezizomycotina</taxon>
        <taxon>Sordariomycetes</taxon>
        <taxon>Hypocreomycetidae</taxon>
        <taxon>Glomerellales</taxon>
        <taxon>Glomerellaceae</taxon>
        <taxon>Colletotrichum</taxon>
        <taxon>Colletotrichum gloeosporioides species complex</taxon>
    </lineage>
</organism>
<name>A0AAE0DAH4_COLKA</name>
<comment type="caution">
    <text evidence="1">The sequence shown here is derived from an EMBL/GenBank/DDBJ whole genome shotgun (WGS) entry which is preliminary data.</text>
</comment>
<evidence type="ECO:0000313" key="1">
    <source>
        <dbReference type="EMBL" id="KAK2772567.1"/>
    </source>
</evidence>
<dbReference type="Proteomes" id="UP001281614">
    <property type="component" value="Unassembled WGS sequence"/>
</dbReference>
<dbReference type="AlphaFoldDB" id="A0AAE0DAH4"/>
<proteinExistence type="predicted"/>
<protein>
    <submittedName>
        <fullName evidence="1">Uncharacterized protein</fullName>
    </submittedName>
</protein>
<sequence length="682" mass="75071">MLPSLHRSVDSGVTLLASTTSHRRGTDIFLANPRVDAPLQRVFHGETLTASQNRLSRGTSVKAMREVDTIDISHSPQRAGITAFATNLVASIPLDIGLGPLRRPWVYSPFAMARFTCRVEMALGTVTHPGQQSHGSCEGERELQASTFNTSCDSVGDMLDQILDIPGKIIALPSNYPSDVNSCEAASDTDIDSISIGSGSPYPRPYIRLETSTGDEDSLTIPSLFHQTPIDNELEVSCNHLPAVNECETRVSDIINGIVQEIDALLEIPQLVSFRKRHPDISHLKEDVYADPSEKPEPLCVPKKDEIWSSAKPAPLRVQKDTATDSYSNTTLAMPEALQINKIKRKPVASRASSIPLRSKSVKPVASPRKSNILQPISANGKCRRDLTAISDKENWQCRPTESTELARSQANARWAEWSLEAQDDASLFGDFSLLQSPGKGMASKKDSLFSSPDPVIYIDPEERTTFLDLDKTITGPTTPLPVILEEDEPDEDDSIDFLLDPIQNAPIRPNRNLLLDCSVPLTWGKEAAAATCIQGISPDFNDDRSPFIATAILETPCPRRSVNIDALIHHIAQPLDEPAYDEDGFLIEPTAAELDVGATDLDEQLSRRRQAYPSQILLWPLRQSQQTAESAQNEDEDASSFAVSCNRDEWCNPEDRLPEVYHCGEFLSLRERFAAGSQDAD</sequence>
<gene>
    <name evidence="1" type="ORF">CKAH01_13947</name>
</gene>